<evidence type="ECO:0000313" key="2">
    <source>
        <dbReference type="Proteomes" id="UP000041314"/>
    </source>
</evidence>
<proteinExistence type="predicted"/>
<dbReference type="AlphaFoldDB" id="A0A655C5N2"/>
<reference evidence="1 2" key="1">
    <citation type="submission" date="2015-03" db="EMBL/GenBank/DDBJ databases">
        <authorList>
            <consortium name="Pathogen Informatics"/>
        </authorList>
    </citation>
    <scope>NUCLEOTIDE SEQUENCE [LARGE SCALE GENOMIC DNA]</scope>
    <source>
        <strain evidence="1 2">A1104</strain>
    </source>
</reference>
<gene>
    <name evidence="1" type="ORF">ERS008198_01523</name>
</gene>
<name>A0A655C5N2_SALET</name>
<evidence type="ECO:0000313" key="1">
    <source>
        <dbReference type="EMBL" id="CNT95730.1"/>
    </source>
</evidence>
<dbReference type="Proteomes" id="UP000041314">
    <property type="component" value="Unassembled WGS sequence"/>
</dbReference>
<protein>
    <submittedName>
        <fullName evidence="1">Uncharacterized protein</fullName>
    </submittedName>
</protein>
<dbReference type="EMBL" id="CQPA01000008">
    <property type="protein sequence ID" value="CNT95730.1"/>
    <property type="molecule type" value="Genomic_DNA"/>
</dbReference>
<accession>A0A655C5N2</accession>
<organism evidence="1 2">
    <name type="scientific">Salmonella enterica subsp. enterica serovar Bovismorbificans</name>
    <dbReference type="NCBI Taxonomy" id="58097"/>
    <lineage>
        <taxon>Bacteria</taxon>
        <taxon>Pseudomonadati</taxon>
        <taxon>Pseudomonadota</taxon>
        <taxon>Gammaproteobacteria</taxon>
        <taxon>Enterobacterales</taxon>
        <taxon>Enterobacteriaceae</taxon>
        <taxon>Salmonella</taxon>
    </lineage>
</organism>
<sequence>MLHVDAIVERLKGVDLVTEQRLFDGIPVQFAVQEGFNAFRKRRQYRFQIRHQHAEQVDAHRANGLQVSVAAFLFSHHPRRLLVNITVSDVGQRHNLTDSFAEFTAFPCFANHRSGVSKGFVQLRIGQFSRQHAVETLIDKTGVTGCQVDYFIDDIGIDALDKVFQVQVDVINA</sequence>